<dbReference type="InterPro" id="IPR027463">
    <property type="entry name" value="AcrB_DN_DC_subdom"/>
</dbReference>
<feature type="transmembrane region" description="Helical" evidence="2">
    <location>
        <begin position="457"/>
        <end position="474"/>
    </location>
</feature>
<dbReference type="SUPFAM" id="SSF82866">
    <property type="entry name" value="Multidrug efflux transporter AcrB transmembrane domain"/>
    <property type="match status" value="2"/>
</dbReference>
<feature type="compositionally biased region" description="Polar residues" evidence="1">
    <location>
        <begin position="1034"/>
        <end position="1045"/>
    </location>
</feature>
<feature type="transmembrane region" description="Helical" evidence="2">
    <location>
        <begin position="872"/>
        <end position="891"/>
    </location>
</feature>
<feature type="transmembrane region" description="Helical" evidence="2">
    <location>
        <begin position="348"/>
        <end position="374"/>
    </location>
</feature>
<feature type="transmembrane region" description="Helical" evidence="2">
    <location>
        <begin position="381"/>
        <end position="402"/>
    </location>
</feature>
<evidence type="ECO:0000313" key="3">
    <source>
        <dbReference type="EMBL" id="TCD14193.1"/>
    </source>
</evidence>
<dbReference type="RefSeq" id="WP_131567977.1">
    <property type="nucleotide sequence ID" value="NZ_SJST01000003.1"/>
</dbReference>
<name>A0A4R0PCD4_9HYPH</name>
<evidence type="ECO:0000313" key="4">
    <source>
        <dbReference type="Proteomes" id="UP000291301"/>
    </source>
</evidence>
<dbReference type="PRINTS" id="PR00702">
    <property type="entry name" value="ACRIFLAVINRP"/>
</dbReference>
<dbReference type="AlphaFoldDB" id="A0A4R0PCD4"/>
<sequence length="1053" mass="111986">MNWTADPAKIWRSAMAGLFSLCVRFRYVISLSLIAALLFGLANLRAAPVDLLPEFQPTRVEIQTEALGLSAEEVESLITVPLEVDLLNSVSWVETIQSQSMPGLSSIVLTFEEGTNLFRARQLVQERLTQAHALPNVSKPPVLMQPLSSTSRVVQVAMSSDTLSLIDLSVAARWTMRPRLLGVPGVANVSIWGQRKRQLQVQVDPLELSASGVSLDTVVEAAGNALWYSPLGYLEASSPGSGGFIDTPNQRLGIQHRQPISTPDQLARVAVRGTEHTLGDVATIVESHPPLIGDAAVGDGRGLILVVEKFPWASTSEVAAGVEEALTSIRAGMPGVTLDTSVFKPAGFLSASGATLLMTITIGTLVSLVAVFVLTRDWHDTAIISLTAATSLALSANIALWLMSGIDLVMISGLLAATGLVFADAFLSNRTSAGEIAARIAGKRSPARLSYAEGRGVSAYATLGVLLMSFPLLLLDGVAGRMSTSFFVAFVSVAVVTFVISSILPPALASILASWRQQAGSDDEYMQPPEIPKRDGVLFARAKPFVLIGVVILPFVAAAGFASMPLSFAPEFKERDIEIRWNAAPGTSSEAMYRLASMAMSEIRKLEGVSEARAHVGRAEVSDRIVNLNAADIWITLDQDARYNSTINAIREIANSYAGISADLLTYSGDRIAAESGRDDAVTIRLFGFNPETLKGLADEVASVVSDVPGLGVPEVLAPVEKPVIKITPDLQRAREYGLKPGDIRLTSAVLLSGLEVGNLFEEQKIFDVIVWGKPHIRHSVSSVKDLLIETPTNQLVRLADVADVEVAPMPTEIRRDASSRFIDVRVSLVSGDASAMSDVISQRLATLQFPLEYHAEIRNGRAEIDATAARIRNGLLLSLLGVFLIAQAALGRWSLAGGALVAFVASLSGGIAVSAFVGGLSIGSIAGLLAVSAVALPALIFMLQSYQEAERLGVPLEAVLNEFAARANIPRFLGPGLVSTAFLLPVVFLGSAPGLEILRPMSMVLLGGMVTVSLVCFFAIPSVYRRLGVGSGQEKSSLFENNPNEGGLRHAT</sequence>
<dbReference type="Gene3D" id="3.30.70.1320">
    <property type="entry name" value="Multidrug efflux transporter AcrB pore domain like"/>
    <property type="match status" value="1"/>
</dbReference>
<dbReference type="Proteomes" id="UP000291301">
    <property type="component" value="Unassembled WGS sequence"/>
</dbReference>
<comment type="caution">
    <text evidence="3">The sequence shown here is derived from an EMBL/GenBank/DDBJ whole genome shotgun (WGS) entry which is preliminary data.</text>
</comment>
<gene>
    <name evidence="3" type="ORF">E0D97_08905</name>
</gene>
<feature type="region of interest" description="Disordered" evidence="1">
    <location>
        <begin position="1034"/>
        <end position="1053"/>
    </location>
</feature>
<dbReference type="GO" id="GO:0005886">
    <property type="term" value="C:plasma membrane"/>
    <property type="evidence" value="ECO:0007669"/>
    <property type="project" value="TreeGrafter"/>
</dbReference>
<dbReference type="EMBL" id="SJST01000003">
    <property type="protein sequence ID" value="TCD14193.1"/>
    <property type="molecule type" value="Genomic_DNA"/>
</dbReference>
<dbReference type="PANTHER" id="PTHR32063:SF4">
    <property type="entry name" value="SLR6043 PROTEIN"/>
    <property type="match status" value="1"/>
</dbReference>
<dbReference type="SUPFAM" id="SSF82714">
    <property type="entry name" value="Multidrug efflux transporter AcrB TolC docking domain, DN and DC subdomains"/>
    <property type="match status" value="2"/>
</dbReference>
<dbReference type="InterPro" id="IPR001036">
    <property type="entry name" value="Acrflvin-R"/>
</dbReference>
<evidence type="ECO:0000256" key="1">
    <source>
        <dbReference type="SAM" id="MobiDB-lite"/>
    </source>
</evidence>
<keyword evidence="4" id="KW-1185">Reference proteome</keyword>
<feature type="transmembrane region" description="Helical" evidence="2">
    <location>
        <begin position="545"/>
        <end position="568"/>
    </location>
</feature>
<protein>
    <submittedName>
        <fullName evidence="3">Efflux RND transporter permease subunit</fullName>
    </submittedName>
</protein>
<keyword evidence="2" id="KW-0812">Transmembrane</keyword>
<dbReference type="PANTHER" id="PTHR32063">
    <property type="match status" value="1"/>
</dbReference>
<dbReference type="Gene3D" id="3.30.2090.10">
    <property type="entry name" value="Multidrug efflux transporter AcrB TolC docking domain, DN and DC subdomains"/>
    <property type="match status" value="2"/>
</dbReference>
<feature type="transmembrane region" description="Helical" evidence="2">
    <location>
        <begin position="923"/>
        <end position="944"/>
    </location>
</feature>
<feature type="transmembrane region" description="Helical" evidence="2">
    <location>
        <begin position="898"/>
        <end position="917"/>
    </location>
</feature>
<dbReference type="Gene3D" id="3.30.70.1430">
    <property type="entry name" value="Multidrug efflux transporter AcrB pore domain"/>
    <property type="match status" value="2"/>
</dbReference>
<keyword evidence="2" id="KW-1133">Transmembrane helix</keyword>
<accession>A0A4R0PCD4</accession>
<feature type="transmembrane region" description="Helical" evidence="2">
    <location>
        <begin position="486"/>
        <end position="508"/>
    </location>
</feature>
<dbReference type="Pfam" id="PF00873">
    <property type="entry name" value="ACR_tran"/>
    <property type="match status" value="1"/>
</dbReference>
<proteinExistence type="predicted"/>
<organism evidence="3 4">
    <name type="scientific">Oricola cellulosilytica</name>
    <dbReference type="NCBI Taxonomy" id="1429082"/>
    <lineage>
        <taxon>Bacteria</taxon>
        <taxon>Pseudomonadati</taxon>
        <taxon>Pseudomonadota</taxon>
        <taxon>Alphaproteobacteria</taxon>
        <taxon>Hyphomicrobiales</taxon>
        <taxon>Ahrensiaceae</taxon>
        <taxon>Oricola</taxon>
    </lineage>
</organism>
<dbReference type="Gene3D" id="3.30.70.1440">
    <property type="entry name" value="Multidrug efflux transporter AcrB pore domain"/>
    <property type="match status" value="1"/>
</dbReference>
<reference evidence="3 4" key="1">
    <citation type="journal article" date="2015" name="Antonie Van Leeuwenhoek">
        <title>Oricola cellulosilytica gen. nov., sp. nov., a cellulose-degrading bacterium of the family Phyllobacteriaceae isolated from surface seashore water, and emended descriptions of Mesorhizobium loti and Phyllobacterium myrsinacearum.</title>
        <authorList>
            <person name="Hameed A."/>
            <person name="Shahina M."/>
            <person name="Lai W.A."/>
            <person name="Lin S.Y."/>
            <person name="Young L.S."/>
            <person name="Liu Y.C."/>
            <person name="Hsu Y.H."/>
            <person name="Young C.C."/>
        </authorList>
    </citation>
    <scope>NUCLEOTIDE SEQUENCE [LARGE SCALE GENOMIC DNA]</scope>
    <source>
        <strain evidence="3 4">KCTC 52183</strain>
    </source>
</reference>
<dbReference type="Gene3D" id="1.20.1640.10">
    <property type="entry name" value="Multidrug efflux transporter AcrB transmembrane domain"/>
    <property type="match status" value="2"/>
</dbReference>
<evidence type="ECO:0000256" key="2">
    <source>
        <dbReference type="SAM" id="Phobius"/>
    </source>
</evidence>
<keyword evidence="2" id="KW-0472">Membrane</keyword>
<dbReference type="GO" id="GO:0042910">
    <property type="term" value="F:xenobiotic transmembrane transporter activity"/>
    <property type="evidence" value="ECO:0007669"/>
    <property type="project" value="TreeGrafter"/>
</dbReference>
<feature type="transmembrane region" description="Helical" evidence="2">
    <location>
        <begin position="1005"/>
        <end position="1025"/>
    </location>
</feature>
<dbReference type="SUPFAM" id="SSF82693">
    <property type="entry name" value="Multidrug efflux transporter AcrB pore domain, PN1, PN2, PC1 and PC2 subdomains"/>
    <property type="match status" value="2"/>
</dbReference>
<feature type="transmembrane region" description="Helical" evidence="2">
    <location>
        <begin position="973"/>
        <end position="993"/>
    </location>
</feature>